<evidence type="ECO:0000313" key="9">
    <source>
        <dbReference type="Proteomes" id="UP001233271"/>
    </source>
</evidence>
<protein>
    <recommendedName>
        <fullName evidence="10">Acid protease</fullName>
    </recommendedName>
</protein>
<dbReference type="GeneID" id="85496517"/>
<evidence type="ECO:0000256" key="6">
    <source>
        <dbReference type="SAM" id="Phobius"/>
    </source>
</evidence>
<evidence type="ECO:0008006" key="10">
    <source>
        <dbReference type="Google" id="ProtNLM"/>
    </source>
</evidence>
<feature type="compositionally biased region" description="Polar residues" evidence="5">
    <location>
        <begin position="550"/>
        <end position="562"/>
    </location>
</feature>
<evidence type="ECO:0000256" key="7">
    <source>
        <dbReference type="SAM" id="SignalP"/>
    </source>
</evidence>
<evidence type="ECO:0000313" key="8">
    <source>
        <dbReference type="EMBL" id="BEI92647.1"/>
    </source>
</evidence>
<feature type="chain" id="PRO_5041359660" description="Acid protease" evidence="7">
    <location>
        <begin position="19"/>
        <end position="592"/>
    </location>
</feature>
<dbReference type="EMBL" id="AP028216">
    <property type="protein sequence ID" value="BEI92647.1"/>
    <property type="molecule type" value="Genomic_DNA"/>
</dbReference>
<name>A0AA48L658_9TREE</name>
<evidence type="ECO:0000256" key="2">
    <source>
        <dbReference type="ARBA" id="ARBA00022692"/>
    </source>
</evidence>
<feature type="signal peptide" evidence="7">
    <location>
        <begin position="1"/>
        <end position="18"/>
    </location>
</feature>
<evidence type="ECO:0000256" key="4">
    <source>
        <dbReference type="ARBA" id="ARBA00023136"/>
    </source>
</evidence>
<keyword evidence="4 6" id="KW-0472">Membrane</keyword>
<comment type="subcellular location">
    <subcellularLocation>
        <location evidence="1">Membrane</location>
        <topology evidence="1">Single-pass membrane protein</topology>
    </subcellularLocation>
</comment>
<dbReference type="InterPro" id="IPR051694">
    <property type="entry name" value="Immunoregulatory_rcpt-like"/>
</dbReference>
<keyword evidence="7" id="KW-0732">Signal</keyword>
<proteinExistence type="predicted"/>
<dbReference type="AlphaFoldDB" id="A0AA48L658"/>
<evidence type="ECO:0000256" key="3">
    <source>
        <dbReference type="ARBA" id="ARBA00022989"/>
    </source>
</evidence>
<keyword evidence="3 6" id="KW-1133">Transmembrane helix</keyword>
<dbReference type="KEGG" id="ccac:CcaHIS019_0502750"/>
<organism evidence="8 9">
    <name type="scientific">Cutaneotrichosporon cavernicola</name>
    <dbReference type="NCBI Taxonomy" id="279322"/>
    <lineage>
        <taxon>Eukaryota</taxon>
        <taxon>Fungi</taxon>
        <taxon>Dikarya</taxon>
        <taxon>Basidiomycota</taxon>
        <taxon>Agaricomycotina</taxon>
        <taxon>Tremellomycetes</taxon>
        <taxon>Trichosporonales</taxon>
        <taxon>Trichosporonaceae</taxon>
        <taxon>Cutaneotrichosporon</taxon>
    </lineage>
</organism>
<accession>A0AA48L658</accession>
<dbReference type="GO" id="GO:0016020">
    <property type="term" value="C:membrane"/>
    <property type="evidence" value="ECO:0007669"/>
    <property type="project" value="UniProtKB-SubCell"/>
</dbReference>
<feature type="transmembrane region" description="Helical" evidence="6">
    <location>
        <begin position="390"/>
        <end position="415"/>
    </location>
</feature>
<dbReference type="Proteomes" id="UP001233271">
    <property type="component" value="Chromosome 5"/>
</dbReference>
<evidence type="ECO:0000256" key="5">
    <source>
        <dbReference type="SAM" id="MobiDB-lite"/>
    </source>
</evidence>
<gene>
    <name evidence="8" type="ORF">CcaverHIS019_0502750</name>
</gene>
<feature type="region of interest" description="Disordered" evidence="5">
    <location>
        <begin position="522"/>
        <end position="592"/>
    </location>
</feature>
<dbReference type="PANTHER" id="PTHR15549">
    <property type="entry name" value="PAIRED IMMUNOGLOBULIN-LIKE TYPE 2 RECEPTOR"/>
    <property type="match status" value="1"/>
</dbReference>
<dbReference type="PANTHER" id="PTHR15549:SF26">
    <property type="entry name" value="AXIAL BUDDING PATTERN PROTEIN 2-RELATED"/>
    <property type="match status" value="1"/>
</dbReference>
<keyword evidence="9" id="KW-1185">Reference proteome</keyword>
<reference evidence="8" key="1">
    <citation type="journal article" date="2023" name="BMC Genomics">
        <title>Chromosome-level genome assemblies of Cutaneotrichosporon spp. (Trichosporonales, Basidiomycota) reveal imbalanced evolution between nucleotide sequences and chromosome synteny.</title>
        <authorList>
            <person name="Kobayashi Y."/>
            <person name="Kayamori A."/>
            <person name="Aoki K."/>
            <person name="Shiwa Y."/>
            <person name="Matsutani M."/>
            <person name="Fujita N."/>
            <person name="Sugita T."/>
            <person name="Iwasaki W."/>
            <person name="Tanaka N."/>
            <person name="Takashima M."/>
        </authorList>
    </citation>
    <scope>NUCLEOTIDE SEQUENCE</scope>
    <source>
        <strain evidence="8">HIS019</strain>
    </source>
</reference>
<evidence type="ECO:0000256" key="1">
    <source>
        <dbReference type="ARBA" id="ARBA00004167"/>
    </source>
</evidence>
<keyword evidence="2 6" id="KW-0812">Transmembrane</keyword>
<dbReference type="GO" id="GO:0071944">
    <property type="term" value="C:cell periphery"/>
    <property type="evidence" value="ECO:0007669"/>
    <property type="project" value="UniProtKB-ARBA"/>
</dbReference>
<sequence>MMMVWAAFAATWVVSTYAFEPNVTFIWEVPPMSPLIQFDPPDAWVDTYPNINDSLYTPGVMGKGFFPLITAGPGCRAYVEYIGSMFVLQGSLLDGATMSEVIFELDGVQQTGPMVGPSLDVLGQTIFGMTNLDTTLGPHVGSLRLLSSAPPQSRLAVGFSLITAEIVARSAAFEETSCLISRFPNGDSATPAGAVHYTGSWQTRDNIGGVGGQATVPYYEMYANNTPSVQFPLPPSTNILYINGTVGPSYGRYSVNIDPKPPYWAENNGLNAHRRYVELDQLFYFSSLDPEVNYTVTITGDPDGSKILGLSTWTVCFLNDPQFFIDLLNDGSSSSKGVMPVPFTGNNTFGSNNTLMVPTTPVAPVGSTASVTNTTAPVPPVTSPAGRTNVGAIAGGVVGGVLGAGLLAGLVFIFCRRRKDQDDLFEGQFVVDATEAAVTPYKTETGYMRGSNEGYALHSLYGPVEPHGDRPSLLSGSHSKDYGADFQEKYPHLQNVAVDYPKHPIQEETAQALLLAFQRHRESSGVNQEEDAGPISTIPPSYNPEWMARQSGQSDSSVTAGLSSPPLPTEGTDTTYQSSRDKWEPQGYQTGR</sequence>
<dbReference type="RefSeq" id="XP_060457912.1">
    <property type="nucleotide sequence ID" value="XM_060601416.1"/>
</dbReference>